<keyword evidence="3" id="KW-0274">FAD</keyword>
<name>A0A0H5BX05_9ENTR</name>
<reference evidence="11" key="1">
    <citation type="submission" date="2015-01" db="EMBL/GenBank/DDBJ databases">
        <authorList>
            <person name="Manzano-Marin A."/>
            <person name="Manzano-Marin A."/>
        </authorList>
    </citation>
    <scope>NUCLEOTIDE SEQUENCE [LARGE SCALE GENOMIC DNA]</scope>
    <source>
        <strain evidence="11">obscurior</strain>
    </source>
</reference>
<dbReference type="PANTHER" id="PTHR43644:SF1">
    <property type="entry name" value="NAD(P)H-FLAVIN REDUCTASE"/>
    <property type="match status" value="1"/>
</dbReference>
<dbReference type="EMBL" id="LN774881">
    <property type="protein sequence ID" value="CEN32262.1"/>
    <property type="molecule type" value="Genomic_DNA"/>
</dbReference>
<dbReference type="InterPro" id="IPR001433">
    <property type="entry name" value="OxRdtase_FAD/NAD-bd"/>
</dbReference>
<keyword evidence="8" id="KW-0812">Transmembrane</keyword>
<dbReference type="InterPro" id="IPR017927">
    <property type="entry name" value="FAD-bd_FR_type"/>
</dbReference>
<proteinExistence type="inferred from homology"/>
<evidence type="ECO:0000256" key="2">
    <source>
        <dbReference type="ARBA" id="ARBA00022630"/>
    </source>
</evidence>
<keyword evidence="11" id="KW-1185">Reference proteome</keyword>
<feature type="transmembrane region" description="Helical" evidence="8">
    <location>
        <begin position="106"/>
        <end position="126"/>
    </location>
</feature>
<dbReference type="Proteomes" id="UP000242753">
    <property type="component" value="Chromosome I"/>
</dbReference>
<dbReference type="SUPFAM" id="SSF52343">
    <property type="entry name" value="Ferredoxin reductase-like, C-terminal NADP-linked domain"/>
    <property type="match status" value="1"/>
</dbReference>
<dbReference type="InterPro" id="IPR008333">
    <property type="entry name" value="Cbr1-like_FAD-bd_dom"/>
</dbReference>
<keyword evidence="4" id="KW-0408">Iron</keyword>
<evidence type="ECO:0000256" key="7">
    <source>
        <dbReference type="ARBA" id="ARBA00041312"/>
    </source>
</evidence>
<dbReference type="KEGG" id="wca:WEOB_326"/>
<dbReference type="AlphaFoldDB" id="A0A0H5BX05"/>
<dbReference type="Pfam" id="PF00970">
    <property type="entry name" value="FAD_binding_6"/>
    <property type="match status" value="1"/>
</dbReference>
<dbReference type="NCBIfam" id="NF005963">
    <property type="entry name" value="PRK08051.1"/>
    <property type="match status" value="1"/>
</dbReference>
<dbReference type="Pfam" id="PF00175">
    <property type="entry name" value="NAD_binding_1"/>
    <property type="match status" value="1"/>
</dbReference>
<keyword evidence="1" id="KW-0813">Transport</keyword>
<keyword evidence="8" id="KW-1133">Transmembrane helix</keyword>
<dbReference type="PROSITE" id="PS51384">
    <property type="entry name" value="FAD_FR"/>
    <property type="match status" value="1"/>
</dbReference>
<feature type="domain" description="FAD-binding FR-type" evidence="9">
    <location>
        <begin position="1"/>
        <end position="99"/>
    </location>
</feature>
<evidence type="ECO:0000256" key="1">
    <source>
        <dbReference type="ARBA" id="ARBA00022448"/>
    </source>
</evidence>
<gene>
    <name evidence="10" type="primary">fre</name>
    <name evidence="10" type="ORF">WEOB_326</name>
</gene>
<accession>A0A0H5BX05</accession>
<evidence type="ECO:0000256" key="8">
    <source>
        <dbReference type="SAM" id="Phobius"/>
    </source>
</evidence>
<protein>
    <recommendedName>
        <fullName evidence="6">NAD(P)H-flavin reductase</fullName>
    </recommendedName>
    <alternativeName>
        <fullName evidence="7">NAD(P)H:flavin oxidoreductase</fullName>
    </alternativeName>
</protein>
<dbReference type="InterPro" id="IPR039261">
    <property type="entry name" value="FNR_nucleotide-bd"/>
</dbReference>
<dbReference type="Gene3D" id="3.40.50.80">
    <property type="entry name" value="Nucleotide-binding domain of ferredoxin-NADP reductase (FNR) module"/>
    <property type="match status" value="1"/>
</dbReference>
<dbReference type="InterPro" id="IPR017938">
    <property type="entry name" value="Riboflavin_synthase-like_b-brl"/>
</dbReference>
<keyword evidence="2" id="KW-0285">Flavoprotein</keyword>
<evidence type="ECO:0000313" key="10">
    <source>
        <dbReference type="EMBL" id="CEN32262.1"/>
    </source>
</evidence>
<evidence type="ECO:0000256" key="5">
    <source>
        <dbReference type="ARBA" id="ARBA00038177"/>
    </source>
</evidence>
<evidence type="ECO:0000256" key="3">
    <source>
        <dbReference type="ARBA" id="ARBA00022827"/>
    </source>
</evidence>
<evidence type="ECO:0000256" key="6">
    <source>
        <dbReference type="ARBA" id="ARBA00039732"/>
    </source>
</evidence>
<dbReference type="Gene3D" id="2.40.30.10">
    <property type="entry name" value="Translation factors"/>
    <property type="match status" value="1"/>
</dbReference>
<evidence type="ECO:0000259" key="9">
    <source>
        <dbReference type="PROSITE" id="PS51384"/>
    </source>
</evidence>
<evidence type="ECO:0000256" key="4">
    <source>
        <dbReference type="ARBA" id="ARBA00023004"/>
    </source>
</evidence>
<dbReference type="GO" id="GO:0016491">
    <property type="term" value="F:oxidoreductase activity"/>
    <property type="evidence" value="ECO:0007669"/>
    <property type="project" value="InterPro"/>
</dbReference>
<dbReference type="RefSeq" id="WP_281263803.1">
    <property type="nucleotide sequence ID" value="NZ_LN774881.1"/>
</dbReference>
<sequence>MRFFCKLFSIDIVANNIYKIRLIPEKILHFFAGQYLFIIMNKESIRPFSLASIPMEHRFIELHMKSFKKNDKYVIRVIQHIRSGRDILIDAPNGKAWLRYNTNRPIILIAGGIGFSYVHSILLTVLKYQPNRKIIIYWGVKKWYHLYNLKELKKLVLINSQLFFIPVVKTFDEYWKGRFGNLLNIIIQDFHTLNPYDIYISGKFEIAMSARYRFCNERDAKEDRIFSDAFSFYELNY</sequence>
<evidence type="ECO:0000313" key="11">
    <source>
        <dbReference type="Proteomes" id="UP000242753"/>
    </source>
</evidence>
<dbReference type="STRING" id="1594731.WEOB_326"/>
<keyword evidence="8" id="KW-0472">Membrane</keyword>
<dbReference type="SUPFAM" id="SSF63380">
    <property type="entry name" value="Riboflavin synthase domain-like"/>
    <property type="match status" value="1"/>
</dbReference>
<dbReference type="PANTHER" id="PTHR43644">
    <property type="entry name" value="NA(+)-TRANSLOCATING NADH-QUINONE REDUCTASE SUBUNIT"/>
    <property type="match status" value="1"/>
</dbReference>
<dbReference type="PRINTS" id="PR00410">
    <property type="entry name" value="PHEHYDRXLASE"/>
</dbReference>
<comment type="similarity">
    <text evidence="5">Belongs to the Fre/LuxG FAD/NAD(P) flavoprotein oxidoreductase family.</text>
</comment>
<organism evidence="10 11">
    <name type="scientific">Candidatus Westeberhardia cardiocondylae</name>
    <dbReference type="NCBI Taxonomy" id="1594731"/>
    <lineage>
        <taxon>Bacteria</taxon>
        <taxon>Pseudomonadati</taxon>
        <taxon>Pseudomonadota</taxon>
        <taxon>Gammaproteobacteria</taxon>
        <taxon>Enterobacterales</taxon>
        <taxon>Enterobacteriaceae</taxon>
        <taxon>ant endosymbionts</taxon>
        <taxon>Candidatus Westeberhardia</taxon>
    </lineage>
</organism>